<keyword evidence="4" id="KW-1133">Transmembrane helix</keyword>
<reference evidence="6 7" key="1">
    <citation type="submission" date="2018-08" db="EMBL/GenBank/DDBJ databases">
        <title>Mucilaginibacter terrae sp. nov., isolated from manganese diggings.</title>
        <authorList>
            <person name="Huang Y."/>
            <person name="Zhou Z."/>
        </authorList>
    </citation>
    <scope>NUCLEOTIDE SEQUENCE [LARGE SCALE GENOMIC DNA]</scope>
    <source>
        <strain evidence="6 7">ZH6</strain>
    </source>
</reference>
<dbReference type="PANTHER" id="PTHR43630:SF1">
    <property type="entry name" value="POLY-BETA-1,6-N-ACETYL-D-GLUCOSAMINE SYNTHASE"/>
    <property type="match status" value="1"/>
</dbReference>
<gene>
    <name evidence="6" type="ORF">DYU05_05190</name>
</gene>
<dbReference type="OrthoDB" id="9766971at2"/>
<dbReference type="SUPFAM" id="SSF53448">
    <property type="entry name" value="Nucleotide-diphospho-sugar transferases"/>
    <property type="match status" value="1"/>
</dbReference>
<dbReference type="EMBL" id="QWDE01000001">
    <property type="protein sequence ID" value="RFZ85001.1"/>
    <property type="molecule type" value="Genomic_DNA"/>
</dbReference>
<comment type="caution">
    <text evidence="6">The sequence shown here is derived from an EMBL/GenBank/DDBJ whole genome shotgun (WGS) entry which is preliminary data.</text>
</comment>
<dbReference type="Proteomes" id="UP000260823">
    <property type="component" value="Unassembled WGS sequence"/>
</dbReference>
<keyword evidence="7" id="KW-1185">Reference proteome</keyword>
<dbReference type="RefSeq" id="WP_117381902.1">
    <property type="nucleotide sequence ID" value="NZ_QWDE01000001.1"/>
</dbReference>
<evidence type="ECO:0000256" key="4">
    <source>
        <dbReference type="SAM" id="Phobius"/>
    </source>
</evidence>
<evidence type="ECO:0000256" key="3">
    <source>
        <dbReference type="ARBA" id="ARBA00022679"/>
    </source>
</evidence>
<feature type="transmembrane region" description="Helical" evidence="4">
    <location>
        <begin position="6"/>
        <end position="27"/>
    </location>
</feature>
<feature type="transmembrane region" description="Helical" evidence="4">
    <location>
        <begin position="323"/>
        <end position="344"/>
    </location>
</feature>
<keyword evidence="2" id="KW-0328">Glycosyltransferase</keyword>
<dbReference type="PANTHER" id="PTHR43630">
    <property type="entry name" value="POLY-BETA-1,6-N-ACETYL-D-GLUCOSAMINE SYNTHASE"/>
    <property type="match status" value="1"/>
</dbReference>
<protein>
    <submittedName>
        <fullName evidence="6">Glycosyltransferase family 2 protein</fullName>
    </submittedName>
</protein>
<evidence type="ECO:0000256" key="1">
    <source>
        <dbReference type="ARBA" id="ARBA00006739"/>
    </source>
</evidence>
<feature type="transmembrane region" description="Helical" evidence="4">
    <location>
        <begin position="296"/>
        <end position="317"/>
    </location>
</feature>
<feature type="domain" description="Glycosyltransferase 2-like" evidence="5">
    <location>
        <begin position="52"/>
        <end position="215"/>
    </location>
</feature>
<name>A0A3E2NVQ8_9SPHI</name>
<comment type="similarity">
    <text evidence="1">Belongs to the glycosyltransferase 2 family.</text>
</comment>
<dbReference type="CDD" id="cd06439">
    <property type="entry name" value="CESA_like_1"/>
    <property type="match status" value="1"/>
</dbReference>
<dbReference type="Gene3D" id="3.90.550.10">
    <property type="entry name" value="Spore Coat Polysaccharide Biosynthesis Protein SpsA, Chain A"/>
    <property type="match status" value="1"/>
</dbReference>
<dbReference type="InterPro" id="IPR001173">
    <property type="entry name" value="Glyco_trans_2-like"/>
</dbReference>
<evidence type="ECO:0000256" key="2">
    <source>
        <dbReference type="ARBA" id="ARBA00022676"/>
    </source>
</evidence>
<dbReference type="Pfam" id="PF00535">
    <property type="entry name" value="Glycos_transf_2"/>
    <property type="match status" value="1"/>
</dbReference>
<evidence type="ECO:0000259" key="5">
    <source>
        <dbReference type="Pfam" id="PF00535"/>
    </source>
</evidence>
<dbReference type="InterPro" id="IPR029044">
    <property type="entry name" value="Nucleotide-diphossugar_trans"/>
</dbReference>
<organism evidence="6 7">
    <name type="scientific">Mucilaginibacter terrenus</name>
    <dbReference type="NCBI Taxonomy" id="2482727"/>
    <lineage>
        <taxon>Bacteria</taxon>
        <taxon>Pseudomonadati</taxon>
        <taxon>Bacteroidota</taxon>
        <taxon>Sphingobacteriia</taxon>
        <taxon>Sphingobacteriales</taxon>
        <taxon>Sphingobacteriaceae</taxon>
        <taxon>Mucilaginibacter</taxon>
    </lineage>
</organism>
<accession>A0A3E2NVQ8</accession>
<proteinExistence type="inferred from homology"/>
<keyword evidence="4" id="KW-0472">Membrane</keyword>
<dbReference type="AlphaFoldDB" id="A0A3E2NVQ8"/>
<keyword evidence="4" id="KW-0812">Transmembrane</keyword>
<evidence type="ECO:0000313" key="6">
    <source>
        <dbReference type="EMBL" id="RFZ85001.1"/>
    </source>
</evidence>
<sequence>MKFAFWFSLFIAFYTFVGYGFLLFIIIKIKRAVKGRKVVLDVADELLPRCTLVVAAYNEEHFIAEKIANSLLLRYPAGKLKFIFVTDGSTDRTAEIIATYPQIQLLHKPERSGKIAAVHRAMEFVDTEAVVFTDANTFLNPEAIIRICRHYSDATVGAVAGEKRVHIDASADASAAGEGFYWKYESALKKWDSELYSVVGAAGELFSVRRDLYEDVPADTVLDDFMISMLIAAKGYRIVYEPDAYALETSSENVSEELKRKIRIAAGGVQSILRLKPLLFSFKYPLLSFQYVSHRVLRWTVTPFFMILAFITNLALAFAEKGWIYEALFAGQVFFYLLALLGYIMEKRQTRVKALFVPYYFCVMNYAVMAGIIRYFTKKQSSVWEKAQRRT</sequence>
<keyword evidence="3 6" id="KW-0808">Transferase</keyword>
<evidence type="ECO:0000313" key="7">
    <source>
        <dbReference type="Proteomes" id="UP000260823"/>
    </source>
</evidence>
<dbReference type="GO" id="GO:0016757">
    <property type="term" value="F:glycosyltransferase activity"/>
    <property type="evidence" value="ECO:0007669"/>
    <property type="project" value="UniProtKB-KW"/>
</dbReference>
<feature type="transmembrane region" description="Helical" evidence="4">
    <location>
        <begin position="356"/>
        <end position="376"/>
    </location>
</feature>